<comment type="caution">
    <text evidence="2">The sequence shown here is derived from an EMBL/GenBank/DDBJ whole genome shotgun (WGS) entry which is preliminary data.</text>
</comment>
<evidence type="ECO:0000259" key="1">
    <source>
        <dbReference type="Pfam" id="PF09012"/>
    </source>
</evidence>
<dbReference type="InterPro" id="IPR036390">
    <property type="entry name" value="WH_DNA-bd_sf"/>
</dbReference>
<organism evidence="2 3">
    <name type="scientific">Ohessyouella blattaphilus</name>
    <dbReference type="NCBI Taxonomy" id="2949333"/>
    <lineage>
        <taxon>Bacteria</taxon>
        <taxon>Bacillati</taxon>
        <taxon>Bacillota</taxon>
        <taxon>Clostridia</taxon>
        <taxon>Lachnospirales</taxon>
        <taxon>Lachnospiraceae</taxon>
        <taxon>Ohessyouella</taxon>
    </lineage>
</organism>
<evidence type="ECO:0000313" key="3">
    <source>
        <dbReference type="Proteomes" id="UP001523565"/>
    </source>
</evidence>
<reference evidence="2 3" key="1">
    <citation type="journal article" date="2022" name="Genome Biol. Evol.">
        <title>Host diet, physiology and behaviors set the stage for Lachnospiraceae cladogenesis.</title>
        <authorList>
            <person name="Vera-Ponce De Leon A."/>
            <person name="Schneider M."/>
            <person name="Jahnes B.C."/>
            <person name="Sadowski V."/>
            <person name="Camuy-Velez L.A."/>
            <person name="Duan J."/>
            <person name="Sabree Z.L."/>
        </authorList>
    </citation>
    <scope>NUCLEOTIDE SEQUENCE [LARGE SCALE GENOMIC DNA]</scope>
    <source>
        <strain evidence="2 3">PAL227</strain>
    </source>
</reference>
<dbReference type="Proteomes" id="UP001523565">
    <property type="component" value="Unassembled WGS sequence"/>
</dbReference>
<evidence type="ECO:0000313" key="2">
    <source>
        <dbReference type="EMBL" id="MCP1110439.1"/>
    </source>
</evidence>
<dbReference type="EMBL" id="JAMZFV010000013">
    <property type="protein sequence ID" value="MCP1110439.1"/>
    <property type="molecule type" value="Genomic_DNA"/>
</dbReference>
<accession>A0ABT1EIB2</accession>
<proteinExistence type="predicted"/>
<dbReference type="Pfam" id="PF09012">
    <property type="entry name" value="FeoC"/>
    <property type="match status" value="1"/>
</dbReference>
<dbReference type="SUPFAM" id="SSF46785">
    <property type="entry name" value="Winged helix' DNA-binding domain"/>
    <property type="match status" value="1"/>
</dbReference>
<sequence length="81" mass="8747">MLIKLLTLLDEGRAYSQLELAESLGTGEEGVKAQVEYLERMGLLRRVERGGGCESCGGKCGNGSCDCQNVAPRGPVMWEKV</sequence>
<protein>
    <submittedName>
        <fullName evidence="2">FeoC-like transcriptional regulator</fullName>
    </submittedName>
</protein>
<dbReference type="InterPro" id="IPR015102">
    <property type="entry name" value="Tscrpt_reg_HTH_FeoC"/>
</dbReference>
<feature type="domain" description="Transcriptional regulator HTH-type FeoC" evidence="1">
    <location>
        <begin position="2"/>
        <end position="62"/>
    </location>
</feature>
<dbReference type="Gene3D" id="1.10.10.10">
    <property type="entry name" value="Winged helix-like DNA-binding domain superfamily/Winged helix DNA-binding domain"/>
    <property type="match status" value="1"/>
</dbReference>
<keyword evidence="3" id="KW-1185">Reference proteome</keyword>
<name>A0ABT1EIB2_9FIRM</name>
<dbReference type="InterPro" id="IPR036388">
    <property type="entry name" value="WH-like_DNA-bd_sf"/>
</dbReference>
<gene>
    <name evidence="2" type="ORF">NK118_09275</name>
</gene>
<dbReference type="RefSeq" id="WP_262069319.1">
    <property type="nucleotide sequence ID" value="NZ_JAMXOC010000013.1"/>
</dbReference>